<feature type="compositionally biased region" description="Basic and acidic residues" evidence="1">
    <location>
        <begin position="425"/>
        <end position="443"/>
    </location>
</feature>
<comment type="caution">
    <text evidence="5">The sequence shown here is derived from an EMBL/GenBank/DDBJ whole genome shotgun (WGS) entry which is preliminary data.</text>
</comment>
<feature type="domain" description="Htaa" evidence="4">
    <location>
        <begin position="46"/>
        <end position="210"/>
    </location>
</feature>
<feature type="signal peptide" evidence="3">
    <location>
        <begin position="1"/>
        <end position="38"/>
    </location>
</feature>
<accession>A0ABS6YKW3</accession>
<sequence length="500" mass="50291">MPSSLWPERGRALATRAGAVAVLTALTGALLPAAAAHAEDRTVRGGRLDWGIKSSFQSYVTGPIARGGSTLQGGAATVGSSQFRFHSAKGTYDPRSGKFSAGFSGGVRFTGHKKGGAYGLDLTISRPTVKVTGGTGMLYADMVSKRKGSGKVTSAAQVPLASLDVSGIDMTGGTGPIALNNLPAKLTSQGAKAFAGYYAAGTALDPVSLSTDLAAQSGSGASGKPAPKRSERPEPSGGKTEAGRIEDAAVDWGVRRTFREYVTGPIAKGRWKLTGGAKDGGALFRFPEGVGSYDAKKQTLDADFAGAVRFTGKHGLDLALSKVAVEVKDGKGTLSADVDSKGDRGATLRNAPLVTFATPEGHLKPKGGLVSLTEVPSKLTADGAKAFGGMYKAGSAMDPLSLAVAVDADAELPALPDLGSSPAPRPERAAGSESSERKTEKAADASPASSGSSNAVPIGVGAGVAVLLAAAVGFGVVRKRRGADGSKASGTSNTPDSSGT</sequence>
<feature type="region of interest" description="Disordered" evidence="1">
    <location>
        <begin position="414"/>
        <end position="455"/>
    </location>
</feature>
<organism evidence="5 6">
    <name type="scientific">Streptomyces anatolicus</name>
    <dbReference type="NCBI Taxonomy" id="2675858"/>
    <lineage>
        <taxon>Bacteria</taxon>
        <taxon>Bacillati</taxon>
        <taxon>Actinomycetota</taxon>
        <taxon>Actinomycetes</taxon>
        <taxon>Kitasatosporales</taxon>
        <taxon>Streptomycetaceae</taxon>
        <taxon>Streptomyces</taxon>
    </lineage>
</organism>
<feature type="chain" id="PRO_5045285649" evidence="3">
    <location>
        <begin position="39"/>
        <end position="500"/>
    </location>
</feature>
<proteinExistence type="predicted"/>
<feature type="domain" description="Htaa" evidence="4">
    <location>
        <begin position="248"/>
        <end position="402"/>
    </location>
</feature>
<evidence type="ECO:0000256" key="3">
    <source>
        <dbReference type="SAM" id="SignalP"/>
    </source>
</evidence>
<evidence type="ECO:0000313" key="6">
    <source>
        <dbReference type="Proteomes" id="UP001197114"/>
    </source>
</evidence>
<keyword evidence="2" id="KW-1133">Transmembrane helix</keyword>
<feature type="region of interest" description="Disordered" evidence="1">
    <location>
        <begin position="480"/>
        <end position="500"/>
    </location>
</feature>
<evidence type="ECO:0000313" key="5">
    <source>
        <dbReference type="EMBL" id="MBW5421704.1"/>
    </source>
</evidence>
<dbReference type="Proteomes" id="UP001197114">
    <property type="component" value="Unassembled WGS sequence"/>
</dbReference>
<keyword evidence="3" id="KW-0732">Signal</keyword>
<evidence type="ECO:0000259" key="4">
    <source>
        <dbReference type="Pfam" id="PF04213"/>
    </source>
</evidence>
<gene>
    <name evidence="5" type="ORF">GKQ77_09010</name>
</gene>
<feature type="compositionally biased region" description="Polar residues" evidence="1">
    <location>
        <begin position="488"/>
        <end position="500"/>
    </location>
</feature>
<dbReference type="InterPro" id="IPR007331">
    <property type="entry name" value="Htaa"/>
</dbReference>
<feature type="compositionally biased region" description="Low complexity" evidence="1">
    <location>
        <begin position="444"/>
        <end position="455"/>
    </location>
</feature>
<name>A0ABS6YKW3_9ACTN</name>
<dbReference type="RefSeq" id="WP_219688184.1">
    <property type="nucleotide sequence ID" value="NZ_WMBF01000062.1"/>
</dbReference>
<evidence type="ECO:0000256" key="2">
    <source>
        <dbReference type="SAM" id="Phobius"/>
    </source>
</evidence>
<reference evidence="5 6" key="1">
    <citation type="submission" date="2019-11" db="EMBL/GenBank/DDBJ databases">
        <authorList>
            <person name="Ay H."/>
        </authorList>
    </citation>
    <scope>NUCLEOTIDE SEQUENCE [LARGE SCALE GENOMIC DNA]</scope>
    <source>
        <strain evidence="5 6">BG9H</strain>
    </source>
</reference>
<evidence type="ECO:0000256" key="1">
    <source>
        <dbReference type="SAM" id="MobiDB-lite"/>
    </source>
</evidence>
<keyword evidence="6" id="KW-1185">Reference proteome</keyword>
<dbReference type="Pfam" id="PF04213">
    <property type="entry name" value="HtaA"/>
    <property type="match status" value="2"/>
</dbReference>
<keyword evidence="2" id="KW-0472">Membrane</keyword>
<keyword evidence="2" id="KW-0812">Transmembrane</keyword>
<feature type="transmembrane region" description="Helical" evidence="2">
    <location>
        <begin position="455"/>
        <end position="477"/>
    </location>
</feature>
<protein>
    <submittedName>
        <fullName evidence="5">Htaa domain protein</fullName>
    </submittedName>
</protein>
<feature type="region of interest" description="Disordered" evidence="1">
    <location>
        <begin position="214"/>
        <end position="244"/>
    </location>
</feature>
<dbReference type="EMBL" id="WMBF01000062">
    <property type="protein sequence ID" value="MBW5421704.1"/>
    <property type="molecule type" value="Genomic_DNA"/>
</dbReference>